<dbReference type="InterPro" id="IPR012675">
    <property type="entry name" value="Beta-grasp_dom_sf"/>
</dbReference>
<keyword evidence="7" id="KW-0408">Iron</keyword>
<dbReference type="PANTHER" id="PTHR47354:SF8">
    <property type="entry name" value="1,2-PHENYLACETYL-COA EPOXIDASE, SUBUNIT E"/>
    <property type="match status" value="1"/>
</dbReference>
<dbReference type="Gene3D" id="2.40.30.10">
    <property type="entry name" value="Translation factors"/>
    <property type="match status" value="1"/>
</dbReference>
<comment type="caution">
    <text evidence="11">The sequence shown here is derived from an EMBL/GenBank/DDBJ whole genome shotgun (WGS) entry which is preliminary data.</text>
</comment>
<name>A0A7J5AN12_9FLAO</name>
<keyword evidence="6" id="KW-0560">Oxidoreductase</keyword>
<dbReference type="Pfam" id="PF00111">
    <property type="entry name" value="Fer2"/>
    <property type="match status" value="1"/>
</dbReference>
<dbReference type="EMBL" id="WAAU01000011">
    <property type="protein sequence ID" value="KAB1158963.1"/>
    <property type="molecule type" value="Genomic_DNA"/>
</dbReference>
<evidence type="ECO:0000256" key="1">
    <source>
        <dbReference type="ARBA" id="ARBA00001974"/>
    </source>
</evidence>
<evidence type="ECO:0000313" key="12">
    <source>
        <dbReference type="Proteomes" id="UP000467305"/>
    </source>
</evidence>
<gene>
    <name evidence="11" type="ORF">F7018_07610</name>
</gene>
<keyword evidence="5" id="KW-0274">FAD</keyword>
<dbReference type="PROSITE" id="PS51085">
    <property type="entry name" value="2FE2S_FER_2"/>
    <property type="match status" value="1"/>
</dbReference>
<dbReference type="InterPro" id="IPR036010">
    <property type="entry name" value="2Fe-2S_ferredoxin-like_sf"/>
</dbReference>
<dbReference type="GO" id="GO:0046872">
    <property type="term" value="F:metal ion binding"/>
    <property type="evidence" value="ECO:0007669"/>
    <property type="project" value="UniProtKB-KW"/>
</dbReference>
<dbReference type="Proteomes" id="UP000467305">
    <property type="component" value="Unassembled WGS sequence"/>
</dbReference>
<keyword evidence="8" id="KW-0411">Iron-sulfur</keyword>
<dbReference type="Pfam" id="PF00175">
    <property type="entry name" value="NAD_binding_1"/>
    <property type="match status" value="1"/>
</dbReference>
<feature type="domain" description="2Fe-2S ferredoxin-type" evidence="9">
    <location>
        <begin position="260"/>
        <end position="350"/>
    </location>
</feature>
<evidence type="ECO:0000256" key="5">
    <source>
        <dbReference type="ARBA" id="ARBA00022827"/>
    </source>
</evidence>
<dbReference type="CDD" id="cd06214">
    <property type="entry name" value="PA_degradation_oxidoreductase_like"/>
    <property type="match status" value="1"/>
</dbReference>
<evidence type="ECO:0000256" key="7">
    <source>
        <dbReference type="ARBA" id="ARBA00023004"/>
    </source>
</evidence>
<dbReference type="InterPro" id="IPR008333">
    <property type="entry name" value="Cbr1-like_FAD-bd_dom"/>
</dbReference>
<dbReference type="PROSITE" id="PS00197">
    <property type="entry name" value="2FE2S_FER_1"/>
    <property type="match status" value="1"/>
</dbReference>
<dbReference type="InterPro" id="IPR001709">
    <property type="entry name" value="Flavoprot_Pyr_Nucl_cyt_Rdtase"/>
</dbReference>
<evidence type="ECO:0000256" key="8">
    <source>
        <dbReference type="ARBA" id="ARBA00023014"/>
    </source>
</evidence>
<keyword evidence="12" id="KW-1185">Reference proteome</keyword>
<dbReference type="GO" id="GO:0051537">
    <property type="term" value="F:2 iron, 2 sulfur cluster binding"/>
    <property type="evidence" value="ECO:0007669"/>
    <property type="project" value="UniProtKB-KW"/>
</dbReference>
<dbReference type="InterPro" id="IPR017927">
    <property type="entry name" value="FAD-bd_FR_type"/>
</dbReference>
<dbReference type="InterPro" id="IPR039261">
    <property type="entry name" value="FNR_nucleotide-bd"/>
</dbReference>
<dbReference type="InterPro" id="IPR001041">
    <property type="entry name" value="2Fe-2S_ferredoxin-type"/>
</dbReference>
<evidence type="ECO:0000256" key="2">
    <source>
        <dbReference type="ARBA" id="ARBA00022630"/>
    </source>
</evidence>
<dbReference type="Gene3D" id="3.10.20.30">
    <property type="match status" value="1"/>
</dbReference>
<accession>A0A7J5AN12</accession>
<dbReference type="PROSITE" id="PS51384">
    <property type="entry name" value="FAD_FR"/>
    <property type="match status" value="1"/>
</dbReference>
<dbReference type="PRINTS" id="PR00410">
    <property type="entry name" value="PHEHYDRXLASE"/>
</dbReference>
<dbReference type="InterPro" id="IPR050415">
    <property type="entry name" value="MRET"/>
</dbReference>
<dbReference type="GO" id="GO:0050660">
    <property type="term" value="F:flavin adenine dinucleotide binding"/>
    <property type="evidence" value="ECO:0007669"/>
    <property type="project" value="TreeGrafter"/>
</dbReference>
<keyword evidence="3" id="KW-0001">2Fe-2S</keyword>
<evidence type="ECO:0000259" key="9">
    <source>
        <dbReference type="PROSITE" id="PS51085"/>
    </source>
</evidence>
<evidence type="ECO:0000256" key="6">
    <source>
        <dbReference type="ARBA" id="ARBA00023002"/>
    </source>
</evidence>
<keyword evidence="2" id="KW-0285">Flavoprotein</keyword>
<dbReference type="OrthoDB" id="9789468at2"/>
<feature type="domain" description="FAD-binding FR-type" evidence="10">
    <location>
        <begin position="2"/>
        <end position="106"/>
    </location>
</feature>
<dbReference type="Pfam" id="PF00970">
    <property type="entry name" value="FAD_binding_6"/>
    <property type="match status" value="1"/>
</dbReference>
<dbReference type="SUPFAM" id="SSF52343">
    <property type="entry name" value="Ferredoxin reductase-like, C-terminal NADP-linked domain"/>
    <property type="match status" value="1"/>
</dbReference>
<protein>
    <submittedName>
        <fullName evidence="11">Ferredoxin--NADP reductase</fullName>
    </submittedName>
</protein>
<dbReference type="GO" id="GO:0016491">
    <property type="term" value="F:oxidoreductase activity"/>
    <property type="evidence" value="ECO:0007669"/>
    <property type="project" value="UniProtKB-KW"/>
</dbReference>
<evidence type="ECO:0000256" key="4">
    <source>
        <dbReference type="ARBA" id="ARBA00022723"/>
    </source>
</evidence>
<proteinExistence type="predicted"/>
<dbReference type="CDD" id="cd00207">
    <property type="entry name" value="fer2"/>
    <property type="match status" value="1"/>
</dbReference>
<dbReference type="SUPFAM" id="SSF63380">
    <property type="entry name" value="Riboflavin synthase domain-like"/>
    <property type="match status" value="1"/>
</dbReference>
<dbReference type="RefSeq" id="WP_150899444.1">
    <property type="nucleotide sequence ID" value="NZ_WAAU01000011.1"/>
</dbReference>
<comment type="cofactor">
    <cofactor evidence="1">
        <name>FAD</name>
        <dbReference type="ChEBI" id="CHEBI:57692"/>
    </cofactor>
</comment>
<reference evidence="11 12" key="1">
    <citation type="submission" date="2019-09" db="EMBL/GenBank/DDBJ databases">
        <authorList>
            <person name="Cao W.R."/>
        </authorList>
    </citation>
    <scope>NUCLEOTIDE SEQUENCE [LARGE SCALE GENOMIC DNA]</scope>
    <source>
        <strain evidence="12">a4</strain>
    </source>
</reference>
<dbReference type="PANTHER" id="PTHR47354">
    <property type="entry name" value="NADH OXIDOREDUCTASE HCR"/>
    <property type="match status" value="1"/>
</dbReference>
<sequence>MATFHKLIIEKIIKETADAVSILFTVPAELKEAYKFVAGQYITIKTKLNDQEVRRAYSICASPNTNEIKVAVKAVEKGLFSTYATTKLKENTTLEVSEPEGKFILQPVGNKNYIAFAAGSGITPVLSMIKVVLENEPTSTFTLVFGNKKADSTIFYAELNALAEKYPTQFNLHYVFSQEVRTNTKFGRIDKGHINYFVKNIHKDISFDSAYLCGPEEMITTVSETLQDNGFDEENIHFELFTASSSPDEEIPMQFPDGKSGITVLLDDEESTFTMDKTDTILAASLRNQLDAPYSCQGGVCSSCIAKVTEGKAVMTKNSILTDDELEEGLILTCVAHPATPKVVVDYDDV</sequence>
<evidence type="ECO:0000313" key="11">
    <source>
        <dbReference type="EMBL" id="KAB1158963.1"/>
    </source>
</evidence>
<dbReference type="InterPro" id="IPR017938">
    <property type="entry name" value="Riboflavin_synthase-like_b-brl"/>
</dbReference>
<evidence type="ECO:0000256" key="3">
    <source>
        <dbReference type="ARBA" id="ARBA00022714"/>
    </source>
</evidence>
<evidence type="ECO:0000259" key="10">
    <source>
        <dbReference type="PROSITE" id="PS51384"/>
    </source>
</evidence>
<dbReference type="PRINTS" id="PR00371">
    <property type="entry name" value="FPNCR"/>
</dbReference>
<dbReference type="Gene3D" id="3.40.50.80">
    <property type="entry name" value="Nucleotide-binding domain of ferredoxin-NADP reductase (FNR) module"/>
    <property type="match status" value="1"/>
</dbReference>
<dbReference type="SUPFAM" id="SSF54292">
    <property type="entry name" value="2Fe-2S ferredoxin-like"/>
    <property type="match status" value="1"/>
</dbReference>
<dbReference type="InterPro" id="IPR006058">
    <property type="entry name" value="2Fe2S_fd_BS"/>
</dbReference>
<dbReference type="InterPro" id="IPR001433">
    <property type="entry name" value="OxRdtase_FAD/NAD-bd"/>
</dbReference>
<keyword evidence="4" id="KW-0479">Metal-binding</keyword>
<organism evidence="11 12">
    <name type="scientific">Tenacibaculum aiptasiae</name>
    <dbReference type="NCBI Taxonomy" id="426481"/>
    <lineage>
        <taxon>Bacteria</taxon>
        <taxon>Pseudomonadati</taxon>
        <taxon>Bacteroidota</taxon>
        <taxon>Flavobacteriia</taxon>
        <taxon>Flavobacteriales</taxon>
        <taxon>Flavobacteriaceae</taxon>
        <taxon>Tenacibaculum</taxon>
    </lineage>
</organism>
<dbReference type="AlphaFoldDB" id="A0A7J5AN12"/>